<sequence length="349" mass="38845">MTPPALWNDRAELAQRSLDHYFAAPGDQLFHNWHPLEPGDDDVFNYWWLAHAMDVRIDAYRRSSDPARLDQATAILAGLRRRNGGALFNDYFDDMLWLALATLRLAEATGSADLRGDAVMIWQHVLDHGWNDHEGGGIAWRVQQPYYKNTPANAPFVILSARLHRATGEARYLEWAVRTMDWLEGALVRPDGFVEDGVNRQEDHAIDVHWRFTYNQGLYVGACVELAQALDKDDHLARAARTAETAITELASDGVFADEGDGGDEGLFKGIYYRYAHLLVSVHDVPDVRDFLLDSTERLWGSCVRDGLLLASQDWNRPPGPKVSLSAQLSAVMATEVCAALATATAGSA</sequence>
<name>A0ABV5P694_9ACTN</name>
<dbReference type="EMBL" id="JBHMCF010000062">
    <property type="protein sequence ID" value="MFB9477474.1"/>
    <property type="molecule type" value="Genomic_DNA"/>
</dbReference>
<keyword evidence="1" id="KW-0378">Hydrolase</keyword>
<dbReference type="InterPro" id="IPR005198">
    <property type="entry name" value="Glyco_hydro_76"/>
</dbReference>
<protein>
    <submittedName>
        <fullName evidence="1">Glycoside hydrolase family 76 protein</fullName>
    </submittedName>
</protein>
<keyword evidence="2" id="KW-1185">Reference proteome</keyword>
<dbReference type="RefSeq" id="WP_345406835.1">
    <property type="nucleotide sequence ID" value="NZ_BAAAXS010000001.1"/>
</dbReference>
<dbReference type="SUPFAM" id="SSF48208">
    <property type="entry name" value="Six-hairpin glycosidases"/>
    <property type="match status" value="1"/>
</dbReference>
<evidence type="ECO:0000313" key="2">
    <source>
        <dbReference type="Proteomes" id="UP001589568"/>
    </source>
</evidence>
<reference evidence="1 2" key="1">
    <citation type="submission" date="2024-09" db="EMBL/GenBank/DDBJ databases">
        <authorList>
            <person name="Sun Q."/>
            <person name="Mori K."/>
        </authorList>
    </citation>
    <scope>NUCLEOTIDE SEQUENCE [LARGE SCALE GENOMIC DNA]</scope>
    <source>
        <strain evidence="1 2">JCM 3324</strain>
    </source>
</reference>
<dbReference type="InterPro" id="IPR008928">
    <property type="entry name" value="6-hairpin_glycosidase_sf"/>
</dbReference>
<accession>A0ABV5P694</accession>
<dbReference type="GO" id="GO:0016787">
    <property type="term" value="F:hydrolase activity"/>
    <property type="evidence" value="ECO:0007669"/>
    <property type="project" value="UniProtKB-KW"/>
</dbReference>
<evidence type="ECO:0000313" key="1">
    <source>
        <dbReference type="EMBL" id="MFB9477474.1"/>
    </source>
</evidence>
<dbReference type="Proteomes" id="UP001589568">
    <property type="component" value="Unassembled WGS sequence"/>
</dbReference>
<dbReference type="PIRSF" id="PIRSF021505">
    <property type="entry name" value="O_gly_hdrol"/>
    <property type="match status" value="1"/>
</dbReference>
<dbReference type="InterPro" id="IPR014512">
    <property type="entry name" value="O_gly_hydro"/>
</dbReference>
<organism evidence="1 2">
    <name type="scientific">Nonomuraea salmonea</name>
    <dbReference type="NCBI Taxonomy" id="46181"/>
    <lineage>
        <taxon>Bacteria</taxon>
        <taxon>Bacillati</taxon>
        <taxon>Actinomycetota</taxon>
        <taxon>Actinomycetes</taxon>
        <taxon>Streptosporangiales</taxon>
        <taxon>Streptosporangiaceae</taxon>
        <taxon>Nonomuraea</taxon>
    </lineage>
</organism>
<proteinExistence type="predicted"/>
<dbReference type="PANTHER" id="PTHR47791:SF3">
    <property type="entry name" value="MEIOTICALLY UP-REGULATED GENE 191 PROTEIN"/>
    <property type="match status" value="1"/>
</dbReference>
<dbReference type="Gene3D" id="1.50.10.20">
    <property type="match status" value="1"/>
</dbReference>
<dbReference type="PANTHER" id="PTHR47791">
    <property type="entry name" value="MEIOTICALLY UP-REGULATED GENE 191 PROTEIN"/>
    <property type="match status" value="1"/>
</dbReference>
<comment type="caution">
    <text evidence="1">The sequence shown here is derived from an EMBL/GenBank/DDBJ whole genome shotgun (WGS) entry which is preliminary data.</text>
</comment>
<dbReference type="InterPro" id="IPR053169">
    <property type="entry name" value="MUG_Protein"/>
</dbReference>
<gene>
    <name evidence="1" type="ORF">ACFFR3_48945</name>
</gene>
<dbReference type="Pfam" id="PF03663">
    <property type="entry name" value="Glyco_hydro_76"/>
    <property type="match status" value="1"/>
</dbReference>